<dbReference type="STRING" id="55952.BU52_32020"/>
<comment type="caution">
    <text evidence="3">The sequence shown here is derived from an EMBL/GenBank/DDBJ whole genome shotgun (WGS) entry which is preliminary data.</text>
</comment>
<keyword evidence="2" id="KW-0812">Transmembrane</keyword>
<feature type="transmembrane region" description="Helical" evidence="2">
    <location>
        <begin position="266"/>
        <end position="285"/>
    </location>
</feature>
<feature type="coiled-coil region" evidence="1">
    <location>
        <begin position="21"/>
        <end position="65"/>
    </location>
</feature>
<reference evidence="3 4" key="1">
    <citation type="submission" date="2014-02" db="EMBL/GenBank/DDBJ databases">
        <title>The genome announcement of Streptomyces toyocaensis NRRL15009.</title>
        <authorList>
            <person name="Hong H.-J."/>
            <person name="Kwun M.J."/>
        </authorList>
    </citation>
    <scope>NUCLEOTIDE SEQUENCE [LARGE SCALE GENOMIC DNA]</scope>
    <source>
        <strain evidence="3 4">NRRL 15009</strain>
    </source>
</reference>
<dbReference type="Proteomes" id="UP000028341">
    <property type="component" value="Unassembled WGS sequence"/>
</dbReference>
<dbReference type="AlphaFoldDB" id="A0A081XHY1"/>
<accession>A0A081XHY1</accession>
<dbReference type="RefSeq" id="WP_051858736.1">
    <property type="nucleotide sequence ID" value="NZ_JBFADL010000014.1"/>
</dbReference>
<dbReference type="OrthoDB" id="3400507at2"/>
<keyword evidence="4" id="KW-1185">Reference proteome</keyword>
<gene>
    <name evidence="3" type="ORF">BU52_32020</name>
</gene>
<keyword evidence="1" id="KW-0175">Coiled coil</keyword>
<feature type="transmembrane region" description="Helical" evidence="2">
    <location>
        <begin position="226"/>
        <end position="245"/>
    </location>
</feature>
<name>A0A081XHY1_STRTO</name>
<keyword evidence="2" id="KW-1133">Transmembrane helix</keyword>
<evidence type="ECO:0000313" key="4">
    <source>
        <dbReference type="Proteomes" id="UP000028341"/>
    </source>
</evidence>
<dbReference type="EMBL" id="JFCB01000050">
    <property type="protein sequence ID" value="KES03154.1"/>
    <property type="molecule type" value="Genomic_DNA"/>
</dbReference>
<proteinExistence type="predicted"/>
<organism evidence="3 4">
    <name type="scientific">Streptomyces toyocaensis</name>
    <dbReference type="NCBI Taxonomy" id="55952"/>
    <lineage>
        <taxon>Bacteria</taxon>
        <taxon>Bacillati</taxon>
        <taxon>Actinomycetota</taxon>
        <taxon>Actinomycetes</taxon>
        <taxon>Kitasatosporales</taxon>
        <taxon>Streptomycetaceae</taxon>
        <taxon>Streptomyces</taxon>
    </lineage>
</organism>
<evidence type="ECO:0000256" key="1">
    <source>
        <dbReference type="SAM" id="Coils"/>
    </source>
</evidence>
<dbReference type="eggNOG" id="ENOG5032TEU">
    <property type="taxonomic scope" value="Bacteria"/>
</dbReference>
<evidence type="ECO:0000256" key="2">
    <source>
        <dbReference type="SAM" id="Phobius"/>
    </source>
</evidence>
<evidence type="ECO:0000313" key="3">
    <source>
        <dbReference type="EMBL" id="KES03154.1"/>
    </source>
</evidence>
<feature type="transmembrane region" description="Helical" evidence="2">
    <location>
        <begin position="297"/>
        <end position="315"/>
    </location>
</feature>
<sequence length="376" mass="40421">MHISNPDKAGDVAGSHRSSWHQRASAYVAELQAELDRIEARGHLSDEAVRLLEKAEVQIDAARQALDAKETPMSLVTGSTVDRAWANIHRAELTLLKLAVEKDLTGWGTEVLARAKQHLGVEDPIRHALESRVDSNGRKFDARFKDLAVRALRAANDAQDLERSRLRSFRNILLTSVVITSVIAALLVVWGYADAQAIAGKLCFTSPGPDAERFCPIGGSPSGGDVLIVEFFGLCGAVLAGAVSLRKMQGTATPYMMPICLLLLRLPVGALAALFGLLIIQGGFIPGLSDLDSGAQILAWALVFGVAQESITRLIDAQGRKVMGNVRGPSRGFEEDAGEETVHLAKMPVGRGPLDGAPVKIHRKSGRRHVFNRSPG</sequence>
<feature type="transmembrane region" description="Helical" evidence="2">
    <location>
        <begin position="172"/>
        <end position="192"/>
    </location>
</feature>
<protein>
    <submittedName>
        <fullName evidence="3">Uncharacterized protein</fullName>
    </submittedName>
</protein>
<keyword evidence="2" id="KW-0472">Membrane</keyword>